<feature type="non-terminal residue" evidence="3">
    <location>
        <position position="76"/>
    </location>
</feature>
<accession>A0A087T478</accession>
<dbReference type="Proteomes" id="UP000054359">
    <property type="component" value="Unassembled WGS sequence"/>
</dbReference>
<organism evidence="3 4">
    <name type="scientific">Stegodyphus mimosarum</name>
    <name type="common">African social velvet spider</name>
    <dbReference type="NCBI Taxonomy" id="407821"/>
    <lineage>
        <taxon>Eukaryota</taxon>
        <taxon>Metazoa</taxon>
        <taxon>Ecdysozoa</taxon>
        <taxon>Arthropoda</taxon>
        <taxon>Chelicerata</taxon>
        <taxon>Arachnida</taxon>
        <taxon>Araneae</taxon>
        <taxon>Araneomorphae</taxon>
        <taxon>Entelegynae</taxon>
        <taxon>Eresoidea</taxon>
        <taxon>Eresidae</taxon>
        <taxon>Stegodyphus</taxon>
    </lineage>
</organism>
<dbReference type="GO" id="GO:0016787">
    <property type="term" value="F:hydrolase activity"/>
    <property type="evidence" value="ECO:0007669"/>
    <property type="project" value="UniProtKB-KW"/>
</dbReference>
<dbReference type="OrthoDB" id="6372431at2759"/>
<reference evidence="3 4" key="1">
    <citation type="submission" date="2013-11" db="EMBL/GenBank/DDBJ databases">
        <title>Genome sequencing of Stegodyphus mimosarum.</title>
        <authorList>
            <person name="Bechsgaard J."/>
        </authorList>
    </citation>
    <scope>NUCLEOTIDE SEQUENCE [LARGE SCALE GENOMIC DNA]</scope>
</reference>
<evidence type="ECO:0000256" key="2">
    <source>
        <dbReference type="ARBA" id="ARBA00022801"/>
    </source>
</evidence>
<dbReference type="EMBL" id="KK113341">
    <property type="protein sequence ID" value="KFM59917.1"/>
    <property type="molecule type" value="Genomic_DNA"/>
</dbReference>
<feature type="non-terminal residue" evidence="3">
    <location>
        <position position="1"/>
    </location>
</feature>
<evidence type="ECO:0000256" key="1">
    <source>
        <dbReference type="ARBA" id="ARBA00009283"/>
    </source>
</evidence>
<dbReference type="InterPro" id="IPR000407">
    <property type="entry name" value="GDA1_CD39_NTPase"/>
</dbReference>
<evidence type="ECO:0000313" key="4">
    <source>
        <dbReference type="Proteomes" id="UP000054359"/>
    </source>
</evidence>
<dbReference type="OMA" id="DYPNTEQ"/>
<keyword evidence="2 3" id="KW-0378">Hydrolase</keyword>
<gene>
    <name evidence="3" type="ORF">X975_23255</name>
</gene>
<name>A0A087T478_STEMI</name>
<sequence length="76" mass="8179">GEKGGLVTVGDYLEACKSICNQKTLSDPFLCLDCSYITALLHHGLGFNKNKEIMLVKEIDGVEASWGLGAAFSMLL</sequence>
<protein>
    <submittedName>
        <fullName evidence="3">Ectonucleoside triphosphate diphosphohydrolase 5</fullName>
    </submittedName>
</protein>
<proteinExistence type="inferred from homology"/>
<comment type="similarity">
    <text evidence="1">Belongs to the GDA1/CD39 NTPase family.</text>
</comment>
<evidence type="ECO:0000313" key="3">
    <source>
        <dbReference type="EMBL" id="KFM59917.1"/>
    </source>
</evidence>
<dbReference type="AlphaFoldDB" id="A0A087T478"/>
<dbReference type="Gene3D" id="3.30.420.150">
    <property type="entry name" value="Exopolyphosphatase. Domain 2"/>
    <property type="match status" value="1"/>
</dbReference>
<dbReference type="Pfam" id="PF01150">
    <property type="entry name" value="GDA1_CD39"/>
    <property type="match status" value="1"/>
</dbReference>
<keyword evidence="4" id="KW-1185">Reference proteome</keyword>
<dbReference type="STRING" id="407821.A0A087T478"/>
<dbReference type="Gene3D" id="3.30.420.40">
    <property type="match status" value="1"/>
</dbReference>